<keyword evidence="2 3" id="KW-0802">TPR repeat</keyword>
<dbReference type="SMART" id="SM00028">
    <property type="entry name" value="TPR"/>
    <property type="match status" value="6"/>
</dbReference>
<protein>
    <recommendedName>
        <fullName evidence="4">ADP ribosyltransferase domain-containing protein</fullName>
    </recommendedName>
</protein>
<dbReference type="GO" id="GO:0005576">
    <property type="term" value="C:extracellular region"/>
    <property type="evidence" value="ECO:0007669"/>
    <property type="project" value="InterPro"/>
</dbReference>
<dbReference type="OrthoDB" id="5587616at2759"/>
<dbReference type="InterPro" id="IPR019734">
    <property type="entry name" value="TPR_rpt"/>
</dbReference>
<dbReference type="EMBL" id="CAJNOM010000463">
    <property type="protein sequence ID" value="CAF1452024.1"/>
    <property type="molecule type" value="Genomic_DNA"/>
</dbReference>
<proteinExistence type="predicted"/>
<dbReference type="Gene3D" id="3.90.176.10">
    <property type="entry name" value="Toxin ADP-ribosyltransferase, Chain A, domain 1"/>
    <property type="match status" value="1"/>
</dbReference>
<gene>
    <name evidence="5" type="ORF">BJG266_LOCUS26514</name>
    <name evidence="6" type="ORF">QVE165_LOCUS40351</name>
</gene>
<name>A0A814VX88_9BILA</name>
<comment type="caution">
    <text evidence="5">The sequence shown here is derived from an EMBL/GenBank/DDBJ whole genome shotgun (WGS) entry which is preliminary data.</text>
</comment>
<dbReference type="Pfam" id="PF13424">
    <property type="entry name" value="TPR_12"/>
    <property type="match status" value="3"/>
</dbReference>
<dbReference type="InterPro" id="IPR011990">
    <property type="entry name" value="TPR-like_helical_dom_sf"/>
</dbReference>
<dbReference type="PANTHER" id="PTHR45641:SF1">
    <property type="entry name" value="AAA+ ATPASE DOMAIN-CONTAINING PROTEIN"/>
    <property type="match status" value="1"/>
</dbReference>
<dbReference type="PROSITE" id="PS50005">
    <property type="entry name" value="TPR"/>
    <property type="match status" value="2"/>
</dbReference>
<accession>A0A814VX88</accession>
<evidence type="ECO:0000313" key="8">
    <source>
        <dbReference type="Proteomes" id="UP000663877"/>
    </source>
</evidence>
<evidence type="ECO:0000256" key="2">
    <source>
        <dbReference type="ARBA" id="ARBA00022803"/>
    </source>
</evidence>
<evidence type="ECO:0000313" key="6">
    <source>
        <dbReference type="EMBL" id="CAF1452024.1"/>
    </source>
</evidence>
<dbReference type="Pfam" id="PF03496">
    <property type="entry name" value="ADPrib_exo_Tox"/>
    <property type="match status" value="1"/>
</dbReference>
<feature type="repeat" description="TPR" evidence="3">
    <location>
        <begin position="603"/>
        <end position="636"/>
    </location>
</feature>
<feature type="repeat" description="TPR" evidence="3">
    <location>
        <begin position="397"/>
        <end position="430"/>
    </location>
</feature>
<keyword evidence="1" id="KW-0677">Repeat</keyword>
<dbReference type="Proteomes" id="UP000663832">
    <property type="component" value="Unassembled WGS sequence"/>
</dbReference>
<evidence type="ECO:0000313" key="7">
    <source>
        <dbReference type="Proteomes" id="UP000663832"/>
    </source>
</evidence>
<reference evidence="5" key="1">
    <citation type="submission" date="2021-02" db="EMBL/GenBank/DDBJ databases">
        <authorList>
            <person name="Nowell W R."/>
        </authorList>
    </citation>
    <scope>NUCLEOTIDE SEQUENCE</scope>
</reference>
<organism evidence="5 8">
    <name type="scientific">Adineta steineri</name>
    <dbReference type="NCBI Taxonomy" id="433720"/>
    <lineage>
        <taxon>Eukaryota</taxon>
        <taxon>Metazoa</taxon>
        <taxon>Spiralia</taxon>
        <taxon>Gnathifera</taxon>
        <taxon>Rotifera</taxon>
        <taxon>Eurotatoria</taxon>
        <taxon>Bdelloidea</taxon>
        <taxon>Adinetida</taxon>
        <taxon>Adinetidae</taxon>
        <taxon>Adineta</taxon>
    </lineage>
</organism>
<evidence type="ECO:0000313" key="5">
    <source>
        <dbReference type="EMBL" id="CAF1194212.1"/>
    </source>
</evidence>
<dbReference type="Gene3D" id="1.25.40.10">
    <property type="entry name" value="Tetratricopeptide repeat domain"/>
    <property type="match status" value="2"/>
</dbReference>
<sequence length="661" mass="76557">MTSEEKNLDDFFLVWLDANVNNLKMNIDAQQQLRKCIRNPQTFDDINKCELYIRFVPVDHRVVLIVSDNLGQEIVPRIHQLQQVSSIYLYDTNQEAKEEWTKDYVKIKGVIKELDVLIAQIRMDHSRRGIKKVDEPLVFNIFNMSSTSEQSTTGLNGQFVHSQLLIDCLLRMKAIPTDKDELISLSEKQFKDNKAELAILHEFQENYSPDRALWWYTRESFLYRQLNKALRVQNIDSLFIFRFFIRDIEKQLEEHRCSSSMRVFRGQLMSNEEVEVLEDSVGQLISMNSFLSTSIDRRLALSFLYSSTVSNNIQRVLFEIDIDPRSEGARPFANITSLSYFPGEDEVLLMLGSVFRLISIEHNDRGIWILRLALCSNSDPDLQAVFDHMKDEYGNGETTLLSVGIILTRMGKYDDAEKYYRRLLKEIPSDHEDIGACYHNLGNLFDDKGDYETSLSWHHKALETMIRTLSPVDSRIGTSHNSIAAVAAKMGDYEQALESFVKAFNIWRETLGEDHPNIGQCLSNMAGIYQIYDRKLEALDCLQKALIIYQKHLPTNHPQMGDLHNNIGLTHYILEQYDLAFEHLNISLKIKEKCLPPQHPDIAMTHYNLGLVYESQDQWQQALSYLEKAITIFRHALYPTHPTIIKVEQIIERVSTKSKIA</sequence>
<dbReference type="InterPro" id="IPR003540">
    <property type="entry name" value="ADP-ribosyltransferase"/>
</dbReference>
<dbReference type="PROSITE" id="PS51996">
    <property type="entry name" value="TR_MART"/>
    <property type="match status" value="1"/>
</dbReference>
<evidence type="ECO:0000256" key="3">
    <source>
        <dbReference type="PROSITE-ProRule" id="PRU00339"/>
    </source>
</evidence>
<dbReference type="Proteomes" id="UP000663877">
    <property type="component" value="Unassembled WGS sequence"/>
</dbReference>
<evidence type="ECO:0000259" key="4">
    <source>
        <dbReference type="Pfam" id="PF03496"/>
    </source>
</evidence>
<feature type="domain" description="ADP ribosyltransferase" evidence="4">
    <location>
        <begin position="206"/>
        <end position="361"/>
    </location>
</feature>
<keyword evidence="7" id="KW-1185">Reference proteome</keyword>
<dbReference type="SUPFAM" id="SSF56399">
    <property type="entry name" value="ADP-ribosylation"/>
    <property type="match status" value="1"/>
</dbReference>
<dbReference type="AlphaFoldDB" id="A0A814VX88"/>
<dbReference type="EMBL" id="CAJNOI010000223">
    <property type="protein sequence ID" value="CAF1194212.1"/>
    <property type="molecule type" value="Genomic_DNA"/>
</dbReference>
<dbReference type="SUPFAM" id="SSF81901">
    <property type="entry name" value="HCP-like"/>
    <property type="match status" value="1"/>
</dbReference>
<dbReference type="PANTHER" id="PTHR45641">
    <property type="entry name" value="TETRATRICOPEPTIDE REPEAT PROTEIN (AFU_ORTHOLOGUE AFUA_6G03870)"/>
    <property type="match status" value="1"/>
</dbReference>
<evidence type="ECO:0000256" key="1">
    <source>
        <dbReference type="ARBA" id="ARBA00022737"/>
    </source>
</evidence>